<dbReference type="AlphaFoldDB" id="A0AAV9MXG0"/>
<dbReference type="GO" id="GO:0005576">
    <property type="term" value="C:extracellular region"/>
    <property type="evidence" value="ECO:0007669"/>
    <property type="project" value="TreeGrafter"/>
</dbReference>
<reference evidence="3 4" key="1">
    <citation type="submission" date="2023-08" db="EMBL/GenBank/DDBJ databases">
        <title>Black Yeasts Isolated from many extreme environments.</title>
        <authorList>
            <person name="Coleine C."/>
            <person name="Stajich J.E."/>
            <person name="Selbmann L."/>
        </authorList>
    </citation>
    <scope>NUCLEOTIDE SEQUENCE [LARGE SCALE GENOMIC DNA]</scope>
    <source>
        <strain evidence="3 4">CCFEE 5792</strain>
    </source>
</reference>
<evidence type="ECO:0008006" key="5">
    <source>
        <dbReference type="Google" id="ProtNLM"/>
    </source>
</evidence>
<accession>A0AAV9MXG0</accession>
<protein>
    <recommendedName>
        <fullName evidence="5">Mid2 domain-containing protein</fullName>
    </recommendedName>
</protein>
<dbReference type="PANTHER" id="PTHR28154:SF1">
    <property type="entry name" value="CELL WALL SYNTHESIS PROTEIN KNH1-RELATED"/>
    <property type="match status" value="1"/>
</dbReference>
<comment type="caution">
    <text evidence="3">The sequence shown here is derived from an EMBL/GenBank/DDBJ whole genome shotgun (WGS) entry which is preliminary data.</text>
</comment>
<dbReference type="GO" id="GO:0031505">
    <property type="term" value="P:fungal-type cell wall organization"/>
    <property type="evidence" value="ECO:0007669"/>
    <property type="project" value="TreeGrafter"/>
</dbReference>
<feature type="compositionally biased region" description="Polar residues" evidence="1">
    <location>
        <begin position="208"/>
        <end position="224"/>
    </location>
</feature>
<evidence type="ECO:0000313" key="3">
    <source>
        <dbReference type="EMBL" id="KAK5045963.1"/>
    </source>
</evidence>
<feature type="compositionally biased region" description="Low complexity" evidence="1">
    <location>
        <begin position="188"/>
        <end position="207"/>
    </location>
</feature>
<dbReference type="GO" id="GO:0042546">
    <property type="term" value="P:cell wall biogenesis"/>
    <property type="evidence" value="ECO:0007669"/>
    <property type="project" value="InterPro"/>
</dbReference>
<feature type="region of interest" description="Disordered" evidence="1">
    <location>
        <begin position="322"/>
        <end position="341"/>
    </location>
</feature>
<gene>
    <name evidence="3" type="ORF">LTR84_008749</name>
</gene>
<keyword evidence="2" id="KW-0472">Membrane</keyword>
<dbReference type="PANTHER" id="PTHR28154">
    <property type="entry name" value="CELL WALL SYNTHESIS PROTEIN KNH1-RELATED"/>
    <property type="match status" value="1"/>
</dbReference>
<dbReference type="InterPro" id="IPR045328">
    <property type="entry name" value="Kre9/Knh1"/>
</dbReference>
<proteinExistence type="predicted"/>
<organism evidence="3 4">
    <name type="scientific">Exophiala bonariae</name>
    <dbReference type="NCBI Taxonomy" id="1690606"/>
    <lineage>
        <taxon>Eukaryota</taxon>
        <taxon>Fungi</taxon>
        <taxon>Dikarya</taxon>
        <taxon>Ascomycota</taxon>
        <taxon>Pezizomycotina</taxon>
        <taxon>Eurotiomycetes</taxon>
        <taxon>Chaetothyriomycetidae</taxon>
        <taxon>Chaetothyriales</taxon>
        <taxon>Herpotrichiellaceae</taxon>
        <taxon>Exophiala</taxon>
    </lineage>
</organism>
<keyword evidence="4" id="KW-1185">Reference proteome</keyword>
<dbReference type="GO" id="GO:0016010">
    <property type="term" value="C:dystrophin-associated glycoprotein complex"/>
    <property type="evidence" value="ECO:0007669"/>
    <property type="project" value="InterPro"/>
</dbReference>
<feature type="region of interest" description="Disordered" evidence="1">
    <location>
        <begin position="188"/>
        <end position="224"/>
    </location>
</feature>
<dbReference type="GO" id="GO:0006078">
    <property type="term" value="P:(1-&gt;6)-beta-D-glucan biosynthetic process"/>
    <property type="evidence" value="ECO:0007669"/>
    <property type="project" value="InterPro"/>
</dbReference>
<dbReference type="RefSeq" id="XP_064701568.1">
    <property type="nucleotide sequence ID" value="XM_064852294.1"/>
</dbReference>
<sequence length="341" mass="35777">MSSVSNINFRTWSFLASTCILYPLALADVSIISPRAGDKIFGLSLYISWEDSESAAPLADIASYQVFLCAGGNSKSSYIQLATLADHGNFSDGNTLSAPLVAGWGANLPNAYFLKFVSAAQGGTVINLSDRFSLSDMTGFFPQVVSNGLQSVASDAGPPDINNFIPMTISSVPGESTVASHETALLNTSTSSTNTTNIPASPTSSIPGQSGETSSPDSEPVSESISTGAKAGIIVGIVVLAIATITASVLCIRYRRVQRQHLRIRNENEANLPQGRVETKTSFLKPELEGSPGIARFEYVDKAELAVPMAGRIVVTTSPNSFGISSDASRPQAELSNTDVG</sequence>
<dbReference type="Proteomes" id="UP001358417">
    <property type="component" value="Unassembled WGS sequence"/>
</dbReference>
<keyword evidence="2" id="KW-1133">Transmembrane helix</keyword>
<dbReference type="EMBL" id="JAVRRD010000033">
    <property type="protein sequence ID" value="KAK5045963.1"/>
    <property type="molecule type" value="Genomic_DNA"/>
</dbReference>
<feature type="transmembrane region" description="Helical" evidence="2">
    <location>
        <begin position="231"/>
        <end position="252"/>
    </location>
</feature>
<evidence type="ECO:0000313" key="4">
    <source>
        <dbReference type="Proteomes" id="UP001358417"/>
    </source>
</evidence>
<name>A0AAV9MXG0_9EURO</name>
<dbReference type="GeneID" id="89976912"/>
<evidence type="ECO:0000256" key="1">
    <source>
        <dbReference type="SAM" id="MobiDB-lite"/>
    </source>
</evidence>
<evidence type="ECO:0000256" key="2">
    <source>
        <dbReference type="SAM" id="Phobius"/>
    </source>
</evidence>
<keyword evidence="2" id="KW-0812">Transmembrane</keyword>